<dbReference type="GO" id="GO:0020037">
    <property type="term" value="F:heme binding"/>
    <property type="evidence" value="ECO:0007669"/>
    <property type="project" value="InterPro"/>
</dbReference>
<dbReference type="PANTHER" id="PTHR24300:SF403">
    <property type="entry name" value="CYTOCHROME P450 306A1"/>
    <property type="match status" value="1"/>
</dbReference>
<dbReference type="SUPFAM" id="SSF48264">
    <property type="entry name" value="Cytochrome P450"/>
    <property type="match status" value="1"/>
</dbReference>
<gene>
    <name evidence="10" type="ORF">SSS_1855</name>
</gene>
<feature type="transmembrane region" description="Helical" evidence="9">
    <location>
        <begin position="191"/>
        <end position="209"/>
    </location>
</feature>
<evidence type="ECO:0000256" key="8">
    <source>
        <dbReference type="RuleBase" id="RU000461"/>
    </source>
</evidence>
<dbReference type="FunFam" id="1.10.630.10:FF:000036">
    <property type="entry name" value="CYtochrome P450 family"/>
    <property type="match status" value="1"/>
</dbReference>
<evidence type="ECO:0000313" key="10">
    <source>
        <dbReference type="EMBL" id="KAF7488655.1"/>
    </source>
</evidence>
<dbReference type="InterPro" id="IPR036396">
    <property type="entry name" value="Cyt_P450_sf"/>
</dbReference>
<keyword evidence="5 7" id="KW-0408">Iron</keyword>
<organism evidence="10">
    <name type="scientific">Sarcoptes scabiei</name>
    <name type="common">Itch mite</name>
    <name type="synonym">Acarus scabiei</name>
    <dbReference type="NCBI Taxonomy" id="52283"/>
    <lineage>
        <taxon>Eukaryota</taxon>
        <taxon>Metazoa</taxon>
        <taxon>Ecdysozoa</taxon>
        <taxon>Arthropoda</taxon>
        <taxon>Chelicerata</taxon>
        <taxon>Arachnida</taxon>
        <taxon>Acari</taxon>
        <taxon>Acariformes</taxon>
        <taxon>Sarcoptiformes</taxon>
        <taxon>Astigmata</taxon>
        <taxon>Psoroptidia</taxon>
        <taxon>Sarcoptoidea</taxon>
        <taxon>Sarcoptidae</taxon>
        <taxon>Sarcoptinae</taxon>
        <taxon>Sarcoptes</taxon>
    </lineage>
</organism>
<evidence type="ECO:0000256" key="2">
    <source>
        <dbReference type="ARBA" id="ARBA00010617"/>
    </source>
</evidence>
<sequence>MKILRFWKPRSESDAIINHIVIEFRLSLVTLIILFIVKLCPLKFPQKLPLPPGPYSIPFLGYLPFVGQDFHLRLTELGKKYGSIYQIYLGSKRVVVINDAKLIKEAFRQPVFSGRPDTELTRILQGYGIVNTEGALWKEQRAFLHSVLRKLGAKSMILGRDCLELKIRSQVKVFLNDLKTASSKSLNIRPYLACAASNVIGSLLMSMTFKSSDKKFRRIIELMEEGFRLFAIAMPVNFIPLFRFVPLVNYAYEKMKCNRDETSRYFHEIVEEHRNTLDEENVRDFVDAYLVQHDRIKESGQQSFFSEKQLIQVMNDIFSAGLENVTSTIEWSVLFLMLNPNIQQKIQQEIDEVIGNEREPQLTDLENMPYTEATFWEVLRRSNIVALGNTHSTLEDSTLAGYSIPATTHILPNLYAINMDPELWINPDQFNPERFLKDGKVHKPDYFIPFSVGRRMCLGDILTKMEVFLFLTNLLQQFDLQVPENEKRPEVASIVSASMAPKPFKVCLRSRN</sequence>
<evidence type="ECO:0000256" key="5">
    <source>
        <dbReference type="ARBA" id="ARBA00023004"/>
    </source>
</evidence>
<evidence type="ECO:0000256" key="6">
    <source>
        <dbReference type="ARBA" id="ARBA00023033"/>
    </source>
</evidence>
<dbReference type="GO" id="GO:0005506">
    <property type="term" value="F:iron ion binding"/>
    <property type="evidence" value="ECO:0007669"/>
    <property type="project" value="InterPro"/>
</dbReference>
<keyword evidence="4 8" id="KW-0560">Oxidoreductase</keyword>
<dbReference type="Proteomes" id="UP000070412">
    <property type="component" value="Unassembled WGS sequence"/>
</dbReference>
<evidence type="ECO:0000313" key="12">
    <source>
        <dbReference type="Proteomes" id="UP000070412"/>
    </source>
</evidence>
<dbReference type="PRINTS" id="PR00463">
    <property type="entry name" value="EP450I"/>
</dbReference>
<reference evidence="11" key="3">
    <citation type="submission" date="2022-06" db="UniProtKB">
        <authorList>
            <consortium name="EnsemblMetazoa"/>
        </authorList>
    </citation>
    <scope>IDENTIFICATION</scope>
</reference>
<dbReference type="EMBL" id="WVUK01000065">
    <property type="protein sequence ID" value="KAF7488655.1"/>
    <property type="molecule type" value="Genomic_DNA"/>
</dbReference>
<dbReference type="OrthoDB" id="1055148at2759"/>
<dbReference type="EnsemblMetazoa" id="SSS_1855s_mrna">
    <property type="protein sequence ID" value="KAF7488655.1"/>
    <property type="gene ID" value="SSS_1855"/>
</dbReference>
<keyword evidence="9" id="KW-0812">Transmembrane</keyword>
<keyword evidence="3 7" id="KW-0479">Metal-binding</keyword>
<dbReference type="InterPro" id="IPR050182">
    <property type="entry name" value="Cytochrome_P450_fam2"/>
</dbReference>
<comment type="similarity">
    <text evidence="2 8">Belongs to the cytochrome P450 family.</text>
</comment>
<reference evidence="12" key="1">
    <citation type="journal article" date="2020" name="PLoS Negl. Trop. Dis.">
        <title>High-quality nuclear genome for Sarcoptes scabiei-A critical resource for a neglected parasite.</title>
        <authorList>
            <person name="Korhonen P.K."/>
            <person name="Gasser R.B."/>
            <person name="Ma G."/>
            <person name="Wang T."/>
            <person name="Stroehlein A.J."/>
            <person name="Young N.D."/>
            <person name="Ang C.S."/>
            <person name="Fernando D.D."/>
            <person name="Lu H.C."/>
            <person name="Taylor S."/>
            <person name="Reynolds S.L."/>
            <person name="Mofiz E."/>
            <person name="Najaraj S.H."/>
            <person name="Gowda H."/>
            <person name="Madugundu A."/>
            <person name="Renuse S."/>
            <person name="Holt D."/>
            <person name="Pandey A."/>
            <person name="Papenfuss A.T."/>
            <person name="Fischer K."/>
        </authorList>
    </citation>
    <scope>NUCLEOTIDE SEQUENCE [LARGE SCALE GENOMIC DNA]</scope>
</reference>
<feature type="transmembrane region" description="Helical" evidence="9">
    <location>
        <begin position="16"/>
        <end position="37"/>
    </location>
</feature>
<protein>
    <submittedName>
        <fullName evidence="10">Cytochrome P450 18a1</fullName>
    </submittedName>
</protein>
<accession>A0A834VAU2</accession>
<dbReference type="GO" id="GO:0006082">
    <property type="term" value="P:organic acid metabolic process"/>
    <property type="evidence" value="ECO:0007669"/>
    <property type="project" value="TreeGrafter"/>
</dbReference>
<evidence type="ECO:0000256" key="4">
    <source>
        <dbReference type="ARBA" id="ARBA00023002"/>
    </source>
</evidence>
<dbReference type="InterPro" id="IPR017972">
    <property type="entry name" value="Cyt_P450_CS"/>
</dbReference>
<evidence type="ECO:0000256" key="1">
    <source>
        <dbReference type="ARBA" id="ARBA00001971"/>
    </source>
</evidence>
<dbReference type="Gene3D" id="1.10.630.10">
    <property type="entry name" value="Cytochrome P450"/>
    <property type="match status" value="1"/>
</dbReference>
<dbReference type="InterPro" id="IPR002401">
    <property type="entry name" value="Cyt_P450_E_grp-I"/>
</dbReference>
<keyword evidence="12" id="KW-1185">Reference proteome</keyword>
<feature type="transmembrane region" description="Helical" evidence="9">
    <location>
        <begin position="229"/>
        <end position="252"/>
    </location>
</feature>
<dbReference type="PROSITE" id="PS00086">
    <property type="entry name" value="CYTOCHROME_P450"/>
    <property type="match status" value="1"/>
</dbReference>
<evidence type="ECO:0000313" key="11">
    <source>
        <dbReference type="EnsemblMetazoa" id="KAF7488655.1"/>
    </source>
</evidence>
<reference evidence="10" key="2">
    <citation type="submission" date="2020-01" db="EMBL/GenBank/DDBJ databases">
        <authorList>
            <person name="Korhonen P.K.K."/>
            <person name="Guangxu M.G."/>
            <person name="Wang T.W."/>
            <person name="Stroehlein A.J.S."/>
            <person name="Young N.D."/>
            <person name="Ang C.-S.A."/>
            <person name="Fernando D.W.F."/>
            <person name="Lu H.L."/>
            <person name="Taylor S.T."/>
            <person name="Ehtesham M.E.M."/>
            <person name="Najaraj S.H.N."/>
            <person name="Harsha G.H.G."/>
            <person name="Madugundu A.M."/>
            <person name="Renuse S.R."/>
            <person name="Holt D.H."/>
            <person name="Pandey A.P."/>
            <person name="Papenfuss A.P."/>
            <person name="Gasser R.B.G."/>
            <person name="Fischer K.F."/>
        </authorList>
    </citation>
    <scope>NUCLEOTIDE SEQUENCE</scope>
    <source>
        <strain evidence="10">SSS_KF_BRIS2020</strain>
    </source>
</reference>
<keyword evidence="6 8" id="KW-0503">Monooxygenase</keyword>
<dbReference type="GO" id="GO:0016712">
    <property type="term" value="F:oxidoreductase activity, acting on paired donors, with incorporation or reduction of molecular oxygen, reduced flavin or flavoprotein as one donor, and incorporation of one atom of oxygen"/>
    <property type="evidence" value="ECO:0007669"/>
    <property type="project" value="TreeGrafter"/>
</dbReference>
<keyword evidence="9" id="KW-0472">Membrane</keyword>
<comment type="cofactor">
    <cofactor evidence="1 7">
        <name>heme</name>
        <dbReference type="ChEBI" id="CHEBI:30413"/>
    </cofactor>
</comment>
<keyword evidence="9" id="KW-1133">Transmembrane helix</keyword>
<feature type="binding site" description="axial binding residue" evidence="7">
    <location>
        <position position="457"/>
    </location>
    <ligand>
        <name>heme</name>
        <dbReference type="ChEBI" id="CHEBI:30413"/>
    </ligand>
    <ligandPart>
        <name>Fe</name>
        <dbReference type="ChEBI" id="CHEBI:18248"/>
    </ligandPart>
</feature>
<dbReference type="PRINTS" id="PR00385">
    <property type="entry name" value="P450"/>
</dbReference>
<evidence type="ECO:0000256" key="9">
    <source>
        <dbReference type="SAM" id="Phobius"/>
    </source>
</evidence>
<dbReference type="AlphaFoldDB" id="A0A834VAU2"/>
<evidence type="ECO:0000256" key="7">
    <source>
        <dbReference type="PIRSR" id="PIRSR602401-1"/>
    </source>
</evidence>
<evidence type="ECO:0000256" key="3">
    <source>
        <dbReference type="ARBA" id="ARBA00022723"/>
    </source>
</evidence>
<dbReference type="Pfam" id="PF00067">
    <property type="entry name" value="p450"/>
    <property type="match status" value="1"/>
</dbReference>
<name>A0A834VAU2_SARSC</name>
<dbReference type="GO" id="GO:0005737">
    <property type="term" value="C:cytoplasm"/>
    <property type="evidence" value="ECO:0007669"/>
    <property type="project" value="TreeGrafter"/>
</dbReference>
<dbReference type="InterPro" id="IPR001128">
    <property type="entry name" value="Cyt_P450"/>
</dbReference>
<proteinExistence type="inferred from homology"/>
<dbReference type="GO" id="GO:0008395">
    <property type="term" value="F:steroid hydroxylase activity"/>
    <property type="evidence" value="ECO:0007669"/>
    <property type="project" value="TreeGrafter"/>
</dbReference>
<dbReference type="PANTHER" id="PTHR24300">
    <property type="entry name" value="CYTOCHROME P450 508A4-RELATED"/>
    <property type="match status" value="1"/>
</dbReference>
<dbReference type="GO" id="GO:0006805">
    <property type="term" value="P:xenobiotic metabolic process"/>
    <property type="evidence" value="ECO:0007669"/>
    <property type="project" value="TreeGrafter"/>
</dbReference>
<keyword evidence="7 8" id="KW-0349">Heme</keyword>